<reference evidence="9" key="1">
    <citation type="submission" date="2020-10" db="EMBL/GenBank/DDBJ databases">
        <authorList>
            <person name="Gilroy R."/>
        </authorList>
    </citation>
    <scope>NUCLEOTIDE SEQUENCE</scope>
    <source>
        <strain evidence="9">2889</strain>
    </source>
</reference>
<evidence type="ECO:0000313" key="9">
    <source>
        <dbReference type="EMBL" id="MBO8432384.1"/>
    </source>
</evidence>
<dbReference type="Proteomes" id="UP000823612">
    <property type="component" value="Unassembled WGS sequence"/>
</dbReference>
<feature type="domain" description="DUF4131" evidence="8">
    <location>
        <begin position="3"/>
        <end position="194"/>
    </location>
</feature>
<comment type="caution">
    <text evidence="9">The sequence shown here is derived from an EMBL/GenBank/DDBJ whole genome shotgun (WGS) entry which is preliminary data.</text>
</comment>
<name>A0A9D9DRA7_9BACT</name>
<evidence type="ECO:0000256" key="4">
    <source>
        <dbReference type="ARBA" id="ARBA00022989"/>
    </source>
</evidence>
<feature type="transmembrane region" description="Helical" evidence="6">
    <location>
        <begin position="293"/>
        <end position="309"/>
    </location>
</feature>
<evidence type="ECO:0000256" key="1">
    <source>
        <dbReference type="ARBA" id="ARBA00004651"/>
    </source>
</evidence>
<keyword evidence="3 6" id="KW-0812">Transmembrane</keyword>
<dbReference type="PANTHER" id="PTHR30619">
    <property type="entry name" value="DNA INTERNALIZATION/COMPETENCE PROTEIN COMEC/REC2"/>
    <property type="match status" value="1"/>
</dbReference>
<proteinExistence type="predicted"/>
<dbReference type="InterPro" id="IPR052159">
    <property type="entry name" value="Competence_DNA_uptake"/>
</dbReference>
<evidence type="ECO:0000259" key="7">
    <source>
        <dbReference type="Pfam" id="PF03772"/>
    </source>
</evidence>
<evidence type="ECO:0000256" key="5">
    <source>
        <dbReference type="ARBA" id="ARBA00023136"/>
    </source>
</evidence>
<feature type="non-terminal residue" evidence="9">
    <location>
        <position position="367"/>
    </location>
</feature>
<dbReference type="Pfam" id="PF13567">
    <property type="entry name" value="DUF4131"/>
    <property type="match status" value="1"/>
</dbReference>
<dbReference type="EMBL" id="JADIMZ010000053">
    <property type="protein sequence ID" value="MBO8432384.1"/>
    <property type="molecule type" value="Genomic_DNA"/>
</dbReference>
<evidence type="ECO:0000256" key="3">
    <source>
        <dbReference type="ARBA" id="ARBA00022692"/>
    </source>
</evidence>
<keyword evidence="4 6" id="KW-1133">Transmembrane helix</keyword>
<organism evidence="9 10">
    <name type="scientific">Candidatus Pullibacteroides excrementavium</name>
    <dbReference type="NCBI Taxonomy" id="2840905"/>
    <lineage>
        <taxon>Bacteria</taxon>
        <taxon>Pseudomonadati</taxon>
        <taxon>Bacteroidota</taxon>
        <taxon>Bacteroidia</taxon>
        <taxon>Bacteroidales</taxon>
        <taxon>Candidatus Pullibacteroides</taxon>
    </lineage>
</organism>
<dbReference type="NCBIfam" id="TIGR00360">
    <property type="entry name" value="ComEC_N-term"/>
    <property type="match status" value="1"/>
</dbReference>
<reference evidence="9" key="2">
    <citation type="journal article" date="2021" name="PeerJ">
        <title>Extensive microbial diversity within the chicken gut microbiome revealed by metagenomics and culture.</title>
        <authorList>
            <person name="Gilroy R."/>
            <person name="Ravi A."/>
            <person name="Getino M."/>
            <person name="Pursley I."/>
            <person name="Horton D.L."/>
            <person name="Alikhan N.F."/>
            <person name="Baker D."/>
            <person name="Gharbi K."/>
            <person name="Hall N."/>
            <person name="Watson M."/>
            <person name="Adriaenssens E.M."/>
            <person name="Foster-Nyarko E."/>
            <person name="Jarju S."/>
            <person name="Secka A."/>
            <person name="Antonio M."/>
            <person name="Oren A."/>
            <person name="Chaudhuri R.R."/>
            <person name="La Ragione R."/>
            <person name="Hildebrand F."/>
            <person name="Pallen M.J."/>
        </authorList>
    </citation>
    <scope>NUCLEOTIDE SEQUENCE</scope>
    <source>
        <strain evidence="9">2889</strain>
    </source>
</reference>
<dbReference type="GO" id="GO:0005886">
    <property type="term" value="C:plasma membrane"/>
    <property type="evidence" value="ECO:0007669"/>
    <property type="project" value="UniProtKB-SubCell"/>
</dbReference>
<comment type="subcellular location">
    <subcellularLocation>
        <location evidence="1">Cell membrane</location>
        <topology evidence="1">Multi-pass membrane protein</topology>
    </subcellularLocation>
</comment>
<evidence type="ECO:0000313" key="10">
    <source>
        <dbReference type="Proteomes" id="UP000823612"/>
    </source>
</evidence>
<evidence type="ECO:0000259" key="8">
    <source>
        <dbReference type="Pfam" id="PF13567"/>
    </source>
</evidence>
<dbReference type="InterPro" id="IPR025405">
    <property type="entry name" value="DUF4131"/>
</dbReference>
<feature type="domain" description="ComEC/Rec2-related protein" evidence="7">
    <location>
        <begin position="248"/>
        <end position="367"/>
    </location>
</feature>
<evidence type="ECO:0000256" key="6">
    <source>
        <dbReference type="SAM" id="Phobius"/>
    </source>
</evidence>
<sequence>MIAALLFWLLARLSRPARFWARNLALWSLAIAVGGLRMEVQNPCHDPKHYLNQPPSELWLVACRSQSEDRPKTQRVQAEVLAVLRHVPAADSLTEKEFRANVPLGSIGSVRETGRVEERKAKDGFVWQECRGLVQLYFPKADTSLKGLQYGDRLWLRGRLDPIEGFTGSDGAFFDYGAFMAKKRIYGRMFLREGNYGTMPAGGLGLSDRLYRMAFSLRDKVAAFMNRSPLQGSELSVAQSLVLGLQGSDPVEEAYRDAGIVHVLAVSGMHLSIFAYIVLGLFRFLRHKTWQRWLRFLLVLGPVWGYSLLTGLCPSVARAACMFTFVGLGQCLGKRVPLMRSLAVSALVLLWVNPDMMYDLGFLLSYL</sequence>
<feature type="transmembrane region" description="Helical" evidence="6">
    <location>
        <begin position="260"/>
        <end position="281"/>
    </location>
</feature>
<accession>A0A9D9DRA7</accession>
<evidence type="ECO:0000256" key="2">
    <source>
        <dbReference type="ARBA" id="ARBA00022475"/>
    </source>
</evidence>
<keyword evidence="5 6" id="KW-0472">Membrane</keyword>
<keyword evidence="2" id="KW-1003">Cell membrane</keyword>
<dbReference type="PANTHER" id="PTHR30619:SF1">
    <property type="entry name" value="RECOMBINATION PROTEIN 2"/>
    <property type="match status" value="1"/>
</dbReference>
<dbReference type="InterPro" id="IPR004477">
    <property type="entry name" value="ComEC_N"/>
</dbReference>
<dbReference type="Pfam" id="PF03772">
    <property type="entry name" value="Competence"/>
    <property type="match status" value="1"/>
</dbReference>
<protein>
    <submittedName>
        <fullName evidence="9">ComEC family competence protein</fullName>
    </submittedName>
</protein>
<gene>
    <name evidence="9" type="ORF">IAB08_03705</name>
</gene>
<dbReference type="AlphaFoldDB" id="A0A9D9DRA7"/>